<dbReference type="GO" id="GO:0016791">
    <property type="term" value="F:phosphatase activity"/>
    <property type="evidence" value="ECO:0007669"/>
    <property type="project" value="TreeGrafter"/>
</dbReference>
<dbReference type="InterPro" id="IPR000560">
    <property type="entry name" value="His_Pase_clade-2"/>
</dbReference>
<dbReference type="SUPFAM" id="SSF53254">
    <property type="entry name" value="Phosphoglycerate mutase-like"/>
    <property type="match status" value="1"/>
</dbReference>
<accession>A0A317XI34</accession>
<dbReference type="Proteomes" id="UP000246740">
    <property type="component" value="Unassembled WGS sequence"/>
</dbReference>
<dbReference type="STRING" id="1882483.A0A317XI34"/>
<dbReference type="AlphaFoldDB" id="A0A317XI34"/>
<protein>
    <submittedName>
        <fullName evidence="2">Phosphoglycerate mutase-like protein</fullName>
    </submittedName>
</protein>
<gene>
    <name evidence="2" type="ORF">BCV70DRAFT_213343</name>
</gene>
<reference evidence="2 3" key="1">
    <citation type="journal article" date="2018" name="Mol. Biol. Evol.">
        <title>Broad Genomic Sampling Reveals a Smut Pathogenic Ancestry of the Fungal Clade Ustilaginomycotina.</title>
        <authorList>
            <person name="Kijpornyongpan T."/>
            <person name="Mondo S.J."/>
            <person name="Barry K."/>
            <person name="Sandor L."/>
            <person name="Lee J."/>
            <person name="Lipzen A."/>
            <person name="Pangilinan J."/>
            <person name="LaButti K."/>
            <person name="Hainaut M."/>
            <person name="Henrissat B."/>
            <person name="Grigoriev I.V."/>
            <person name="Spatafora J.W."/>
            <person name="Aime M.C."/>
        </authorList>
    </citation>
    <scope>NUCLEOTIDE SEQUENCE [LARGE SCALE GENOMIC DNA]</scope>
    <source>
        <strain evidence="2 3">MCA 3645</strain>
    </source>
</reference>
<comment type="similarity">
    <text evidence="1">Belongs to the histidine acid phosphatase family.</text>
</comment>
<organism evidence="2 3">
    <name type="scientific">Testicularia cyperi</name>
    <dbReference type="NCBI Taxonomy" id="1882483"/>
    <lineage>
        <taxon>Eukaryota</taxon>
        <taxon>Fungi</taxon>
        <taxon>Dikarya</taxon>
        <taxon>Basidiomycota</taxon>
        <taxon>Ustilaginomycotina</taxon>
        <taxon>Ustilaginomycetes</taxon>
        <taxon>Ustilaginales</taxon>
        <taxon>Anthracoideaceae</taxon>
        <taxon>Testicularia</taxon>
    </lineage>
</organism>
<dbReference type="OrthoDB" id="10262962at2759"/>
<dbReference type="Pfam" id="PF00328">
    <property type="entry name" value="His_Phos_2"/>
    <property type="match status" value="1"/>
</dbReference>
<evidence type="ECO:0000313" key="3">
    <source>
        <dbReference type="Proteomes" id="UP000246740"/>
    </source>
</evidence>
<evidence type="ECO:0000313" key="2">
    <source>
        <dbReference type="EMBL" id="PWY97721.1"/>
    </source>
</evidence>
<sequence length="439" mass="49051">MSVTPYPGVYNSSATPAGLPWDTYNYCNSAHVNAKHYNKPSEVRKGAELVYVQVVQRHHKRTPDNIYPNEIVFNPPSGWDCNDYRQISYGVGAAGASDLHAYGIYRKIENPSWHPLTSILWNGTCDQGMLTAEGLRDSIQHGKDFWSVYGPKGVNPLLTNGVNEKDVYFRTSNADRTYQVSGGLLSGMGHRNVFPVHTLPSSMDDIVPSYSCSYGDAFRSKEQSHPAWTDHIKSQTDLFAKLNKVVGTANQSGWNTWIDHHYDAMASRQCHGHPLPTNPATGESISQDLANQAYNEGHWEYDYIWNSGANADDYVKYGFGVFTLELSRNLQAVQNNSAGHKLKWYVGHDGTMVRLFKTLAQKGPISWPALGSEIVIEVYKHQRKFYVRILQNGSTMQTVATDLASDKDGNISWTPIEKVISYLNARVPSDLYSKCVLGA</sequence>
<dbReference type="EMBL" id="KZ819202">
    <property type="protein sequence ID" value="PWY97721.1"/>
    <property type="molecule type" value="Genomic_DNA"/>
</dbReference>
<proteinExistence type="inferred from homology"/>
<dbReference type="PANTHER" id="PTHR11567">
    <property type="entry name" value="ACID PHOSPHATASE-RELATED"/>
    <property type="match status" value="1"/>
</dbReference>
<keyword evidence="3" id="KW-1185">Reference proteome</keyword>
<dbReference type="InterPro" id="IPR050645">
    <property type="entry name" value="Histidine_acid_phosphatase"/>
</dbReference>
<evidence type="ECO:0000256" key="1">
    <source>
        <dbReference type="ARBA" id="ARBA00005375"/>
    </source>
</evidence>
<dbReference type="Gene3D" id="3.40.50.1240">
    <property type="entry name" value="Phosphoglycerate mutase-like"/>
    <property type="match status" value="1"/>
</dbReference>
<dbReference type="InParanoid" id="A0A317XI34"/>
<name>A0A317XI34_9BASI</name>
<dbReference type="InterPro" id="IPR029033">
    <property type="entry name" value="His_PPase_superfam"/>
</dbReference>
<dbReference type="PANTHER" id="PTHR11567:SF195">
    <property type="entry name" value="ACID PHOSPHATASE, PUTATIVE (AFU_ORTHOLOGUE AFUA_3G14570)-RELATED"/>
    <property type="match status" value="1"/>
</dbReference>